<keyword evidence="4" id="KW-1185">Reference proteome</keyword>
<dbReference type="OrthoDB" id="642536at2759"/>
<dbReference type="PANTHER" id="PTHR44259:SF114">
    <property type="entry name" value="OS06G0707300 PROTEIN"/>
    <property type="match status" value="1"/>
</dbReference>
<reference evidence="3" key="1">
    <citation type="journal article" date="2023" name="Plant J.">
        <title>The genome of the king protea, Protea cynaroides.</title>
        <authorList>
            <person name="Chang J."/>
            <person name="Duong T.A."/>
            <person name="Schoeman C."/>
            <person name="Ma X."/>
            <person name="Roodt D."/>
            <person name="Barker N."/>
            <person name="Li Z."/>
            <person name="Van de Peer Y."/>
            <person name="Mizrachi E."/>
        </authorList>
    </citation>
    <scope>NUCLEOTIDE SEQUENCE</scope>
    <source>
        <tissue evidence="3">Young leaves</tissue>
    </source>
</reference>
<protein>
    <recommendedName>
        <fullName evidence="2">KIB1-4 beta-propeller domain-containing protein</fullName>
    </recommendedName>
</protein>
<gene>
    <name evidence="3" type="ORF">NE237_008694</name>
</gene>
<dbReference type="PANTHER" id="PTHR44259">
    <property type="entry name" value="OS07G0183000 PROTEIN-RELATED"/>
    <property type="match status" value="1"/>
</dbReference>
<accession>A0A9Q0KWI9</accession>
<dbReference type="AlphaFoldDB" id="A0A9Q0KWI9"/>
<evidence type="ECO:0000313" key="3">
    <source>
        <dbReference type="EMBL" id="KAJ4977914.1"/>
    </source>
</evidence>
<dbReference type="InterPro" id="IPR005174">
    <property type="entry name" value="KIB1-4_b-propeller"/>
</dbReference>
<dbReference type="EMBL" id="JAMYWD010000002">
    <property type="protein sequence ID" value="KAJ4977914.1"/>
    <property type="molecule type" value="Genomic_DNA"/>
</dbReference>
<dbReference type="Proteomes" id="UP001141806">
    <property type="component" value="Unassembled WGS sequence"/>
</dbReference>
<sequence>MLRRRLKAEHLKGHGKQENRRKSIFSKRRIHSTLCSYEKRNGMGNWSDLDEDILRLIIDKFWTIEDIVCFGAVCQSWRSVSVEKRQQQQQLCPWLMLAEREGSDRRGFYSLSTQKVYHMNLPGARGRRCWFSHGWLITFGVDLEMHLLNPFSQVQIPLPPQSTLPHQYSPESKFSSPEELLKDFIRKVVLSSRPSLSVKTTHCEANEDEKCVIMAISSKFNTLAFSRLGDKVWTAIEGEIAFRDTIYFKGQFYGVHCSGRLFICDICSPQPKTIEFSSSPLGILKYDNSFLVESLGELFMVGQEIHDDFDLEEDNEDYLDDDYSDSGEDIDNYSDLDEYPSGYGTTKGFDVYKFNFDNRKWMQVKSLENCAFFVGNNTSLAIFPSNQYPGCEPNCIYFTDSSDQGSYYETSGHDMGVFRMDTRKIQPHYVGLDIFSRICNPLWVGL</sequence>
<proteinExistence type="predicted"/>
<dbReference type="InterPro" id="IPR050942">
    <property type="entry name" value="F-box_BR-signaling"/>
</dbReference>
<evidence type="ECO:0000256" key="1">
    <source>
        <dbReference type="SAM" id="MobiDB-lite"/>
    </source>
</evidence>
<comment type="caution">
    <text evidence="3">The sequence shown here is derived from an EMBL/GenBank/DDBJ whole genome shotgun (WGS) entry which is preliminary data.</text>
</comment>
<feature type="domain" description="KIB1-4 beta-propeller" evidence="2">
    <location>
        <begin position="108"/>
        <end position="418"/>
    </location>
</feature>
<organism evidence="3 4">
    <name type="scientific">Protea cynaroides</name>
    <dbReference type="NCBI Taxonomy" id="273540"/>
    <lineage>
        <taxon>Eukaryota</taxon>
        <taxon>Viridiplantae</taxon>
        <taxon>Streptophyta</taxon>
        <taxon>Embryophyta</taxon>
        <taxon>Tracheophyta</taxon>
        <taxon>Spermatophyta</taxon>
        <taxon>Magnoliopsida</taxon>
        <taxon>Proteales</taxon>
        <taxon>Proteaceae</taxon>
        <taxon>Protea</taxon>
    </lineage>
</organism>
<feature type="region of interest" description="Disordered" evidence="1">
    <location>
        <begin position="1"/>
        <end position="22"/>
    </location>
</feature>
<feature type="compositionally biased region" description="Basic and acidic residues" evidence="1">
    <location>
        <begin position="8"/>
        <end position="21"/>
    </location>
</feature>
<evidence type="ECO:0000313" key="4">
    <source>
        <dbReference type="Proteomes" id="UP001141806"/>
    </source>
</evidence>
<name>A0A9Q0KWI9_9MAGN</name>
<dbReference type="Pfam" id="PF03478">
    <property type="entry name" value="Beta-prop_KIB1-4"/>
    <property type="match status" value="1"/>
</dbReference>
<evidence type="ECO:0000259" key="2">
    <source>
        <dbReference type="Pfam" id="PF03478"/>
    </source>
</evidence>